<dbReference type="InterPro" id="IPR013325">
    <property type="entry name" value="RNA_pol_sigma_r2"/>
</dbReference>
<feature type="domain" description="RNA polymerase sigma-70 region 2" evidence="5">
    <location>
        <begin position="29"/>
        <end position="90"/>
    </location>
</feature>
<organism evidence="7 8">
    <name type="scientific">Asticcacaulis machinosus</name>
    <dbReference type="NCBI Taxonomy" id="2984211"/>
    <lineage>
        <taxon>Bacteria</taxon>
        <taxon>Pseudomonadati</taxon>
        <taxon>Pseudomonadota</taxon>
        <taxon>Alphaproteobacteria</taxon>
        <taxon>Caulobacterales</taxon>
        <taxon>Caulobacteraceae</taxon>
        <taxon>Asticcacaulis</taxon>
    </lineage>
</organism>
<evidence type="ECO:0000256" key="4">
    <source>
        <dbReference type="ARBA" id="ARBA00023163"/>
    </source>
</evidence>
<dbReference type="SUPFAM" id="SSF88946">
    <property type="entry name" value="Sigma2 domain of RNA polymerase sigma factors"/>
    <property type="match status" value="1"/>
</dbReference>
<dbReference type="InterPro" id="IPR013324">
    <property type="entry name" value="RNA_pol_sigma_r3/r4-like"/>
</dbReference>
<dbReference type="SUPFAM" id="SSF88659">
    <property type="entry name" value="Sigma3 and sigma4 domains of RNA polymerase sigma factors"/>
    <property type="match status" value="1"/>
</dbReference>
<protein>
    <submittedName>
        <fullName evidence="7">Sigma-70 family RNA polymerase sigma factor</fullName>
    </submittedName>
</protein>
<dbReference type="InterPro" id="IPR039425">
    <property type="entry name" value="RNA_pol_sigma-70-like"/>
</dbReference>
<evidence type="ECO:0000259" key="6">
    <source>
        <dbReference type="Pfam" id="PF08281"/>
    </source>
</evidence>
<accession>A0ABT5HG63</accession>
<dbReference type="Pfam" id="PF08281">
    <property type="entry name" value="Sigma70_r4_2"/>
    <property type="match status" value="1"/>
</dbReference>
<dbReference type="Gene3D" id="1.10.1740.10">
    <property type="match status" value="1"/>
</dbReference>
<dbReference type="Proteomes" id="UP001218579">
    <property type="component" value="Unassembled WGS sequence"/>
</dbReference>
<keyword evidence="3" id="KW-0731">Sigma factor</keyword>
<dbReference type="InterPro" id="IPR036388">
    <property type="entry name" value="WH-like_DNA-bd_sf"/>
</dbReference>
<evidence type="ECO:0000256" key="1">
    <source>
        <dbReference type="ARBA" id="ARBA00010641"/>
    </source>
</evidence>
<evidence type="ECO:0000256" key="2">
    <source>
        <dbReference type="ARBA" id="ARBA00023015"/>
    </source>
</evidence>
<dbReference type="RefSeq" id="WP_272743487.1">
    <property type="nucleotide sequence ID" value="NZ_JAQQKV010000001.1"/>
</dbReference>
<dbReference type="InterPro" id="IPR013249">
    <property type="entry name" value="RNA_pol_sigma70_r4_t2"/>
</dbReference>
<comment type="caution">
    <text evidence="7">The sequence shown here is derived from an EMBL/GenBank/DDBJ whole genome shotgun (WGS) entry which is preliminary data.</text>
</comment>
<evidence type="ECO:0000313" key="8">
    <source>
        <dbReference type="Proteomes" id="UP001218579"/>
    </source>
</evidence>
<proteinExistence type="inferred from homology"/>
<dbReference type="PANTHER" id="PTHR43133:SF46">
    <property type="entry name" value="RNA POLYMERASE SIGMA-70 FACTOR ECF SUBFAMILY"/>
    <property type="match status" value="1"/>
</dbReference>
<dbReference type="InterPro" id="IPR007627">
    <property type="entry name" value="RNA_pol_sigma70_r2"/>
</dbReference>
<dbReference type="InterPro" id="IPR014284">
    <property type="entry name" value="RNA_pol_sigma-70_dom"/>
</dbReference>
<dbReference type="Gene3D" id="1.10.10.10">
    <property type="entry name" value="Winged helix-like DNA-binding domain superfamily/Winged helix DNA-binding domain"/>
    <property type="match status" value="1"/>
</dbReference>
<evidence type="ECO:0000313" key="7">
    <source>
        <dbReference type="EMBL" id="MDC7675177.1"/>
    </source>
</evidence>
<keyword evidence="4" id="KW-0804">Transcription</keyword>
<sequence>MLQRRYSSAAQELPWIRDVDRWFADFVVPYERQYLWLAKRLMGEEEAARDLLHDVYAELLTGETWRSTKRPHTWVMRAVLTRGVDRIRRSKIVSMRALPDVETLEFATQSLDGFEAVSVREQVRAGLDAINTLPDMTRRVLLMRRLDGLSVKEIAHRLGLTVKGVDYHIARGAFLFNQAMMDAGFEGVDTLGGGGFALSGGKRKIVRDVD</sequence>
<dbReference type="Pfam" id="PF04542">
    <property type="entry name" value="Sigma70_r2"/>
    <property type="match status" value="1"/>
</dbReference>
<comment type="similarity">
    <text evidence="1">Belongs to the sigma-70 factor family. ECF subfamily.</text>
</comment>
<evidence type="ECO:0000256" key="3">
    <source>
        <dbReference type="ARBA" id="ARBA00023082"/>
    </source>
</evidence>
<evidence type="ECO:0000259" key="5">
    <source>
        <dbReference type="Pfam" id="PF04542"/>
    </source>
</evidence>
<dbReference type="EMBL" id="JAQQKV010000001">
    <property type="protein sequence ID" value="MDC7675177.1"/>
    <property type="molecule type" value="Genomic_DNA"/>
</dbReference>
<name>A0ABT5HG63_9CAUL</name>
<keyword evidence="8" id="KW-1185">Reference proteome</keyword>
<reference evidence="7 8" key="1">
    <citation type="submission" date="2023-01" db="EMBL/GenBank/DDBJ databases">
        <title>Novel species of the genus Asticcacaulis isolated from rivers.</title>
        <authorList>
            <person name="Lu H."/>
        </authorList>
    </citation>
    <scope>NUCLEOTIDE SEQUENCE [LARGE SCALE GENOMIC DNA]</scope>
    <source>
        <strain evidence="7 8">LKC15W</strain>
    </source>
</reference>
<dbReference type="PANTHER" id="PTHR43133">
    <property type="entry name" value="RNA POLYMERASE ECF-TYPE SIGMA FACTO"/>
    <property type="match status" value="1"/>
</dbReference>
<feature type="domain" description="RNA polymerase sigma factor 70 region 4 type 2" evidence="6">
    <location>
        <begin position="128"/>
        <end position="172"/>
    </location>
</feature>
<gene>
    <name evidence="7" type="ORF">PQU98_03490</name>
</gene>
<dbReference type="NCBIfam" id="TIGR02937">
    <property type="entry name" value="sigma70-ECF"/>
    <property type="match status" value="1"/>
</dbReference>
<keyword evidence="2" id="KW-0805">Transcription regulation</keyword>